<dbReference type="EMBL" id="JBHSUW010000001">
    <property type="protein sequence ID" value="MFC6505040.1"/>
    <property type="molecule type" value="Genomic_DNA"/>
</dbReference>
<dbReference type="Proteomes" id="UP001596321">
    <property type="component" value="Unassembled WGS sequence"/>
</dbReference>
<keyword evidence="2" id="KW-1185">Reference proteome</keyword>
<name>A0ABW1Y371_STRPL</name>
<evidence type="ECO:0000313" key="2">
    <source>
        <dbReference type="Proteomes" id="UP001596321"/>
    </source>
</evidence>
<organism evidence="1 2">
    <name type="scientific">Streptomyces plicatus</name>
    <dbReference type="NCBI Taxonomy" id="1922"/>
    <lineage>
        <taxon>Bacteria</taxon>
        <taxon>Bacillati</taxon>
        <taxon>Actinomycetota</taxon>
        <taxon>Actinomycetes</taxon>
        <taxon>Kitasatosporales</taxon>
        <taxon>Streptomycetaceae</taxon>
        <taxon>Streptomyces</taxon>
        <taxon>Streptomyces rochei group</taxon>
    </lineage>
</organism>
<reference evidence="2" key="1">
    <citation type="journal article" date="2019" name="Int. J. Syst. Evol. Microbiol.">
        <title>The Global Catalogue of Microorganisms (GCM) 10K type strain sequencing project: providing services to taxonomists for standard genome sequencing and annotation.</title>
        <authorList>
            <consortium name="The Broad Institute Genomics Platform"/>
            <consortium name="The Broad Institute Genome Sequencing Center for Infectious Disease"/>
            <person name="Wu L."/>
            <person name="Ma J."/>
        </authorList>
    </citation>
    <scope>NUCLEOTIDE SEQUENCE [LARGE SCALE GENOMIC DNA]</scope>
    <source>
        <strain evidence="2">JCM 4504</strain>
    </source>
</reference>
<evidence type="ECO:0000313" key="1">
    <source>
        <dbReference type="EMBL" id="MFC6505040.1"/>
    </source>
</evidence>
<gene>
    <name evidence="1" type="ORF">ACFQFF_26995</name>
</gene>
<accession>A0ABW1Y371</accession>
<sequence length="293" mass="33136">MLENTVPGVTEVPEVTEEHIKKFAAVPEARVTEFLKRRGWQRLPGGRSRNLWMIHGNELEGLCAVCDGEPDFNDPGPDGEALYCWHHSPTAALVYPSPGREGAEMALRGVCAEARMTPEELLNALSLELADEAHLYFRSPLFAFPADAEEVHDAVGGLLDIVRLCYATDGDGGETVAYGDVTLTAPDHVTVSFRHAFDYTYEPDEEDDRIRFLSRLAAERLEQTLNLLQPSPRQLSTVRQYATGELTLEQVVEPEDFRPERGPERELWDALDGFWRRHEPFVRWRFDWAWGAA</sequence>
<protein>
    <submittedName>
        <fullName evidence="1">Uncharacterized protein</fullName>
    </submittedName>
</protein>
<proteinExistence type="predicted"/>
<comment type="caution">
    <text evidence="1">The sequence shown here is derived from an EMBL/GenBank/DDBJ whole genome shotgun (WGS) entry which is preliminary data.</text>
</comment>
<dbReference type="RefSeq" id="WP_351483773.1">
    <property type="nucleotide sequence ID" value="NZ_JBHSUW010000001.1"/>
</dbReference>